<dbReference type="Pfam" id="PF03124">
    <property type="entry name" value="EXS"/>
    <property type="match status" value="1"/>
</dbReference>
<dbReference type="HOGENOM" id="CLU_024081_2_1_1"/>
<comment type="subcellular location">
    <subcellularLocation>
        <location evidence="1">Membrane</location>
        <topology evidence="1">Multi-pass membrane protein</topology>
    </subcellularLocation>
</comment>
<dbReference type="VEuPathDB" id="FungiDB:SJAG_01001"/>
<sequence>MDLEVDAVPLRHKLAIPFRVGLLVTAGIWLTSFVFHGRSVLSQRRNYVPVDVYLPPWTEHSLSHSPIPPKKRVPGYQFGYCVAAILTVTWGLGFFFFLRYTRGDIWALYAHPLYPSLWFLSLVILLLVPLPRSITQIRNVLRKHILGVVFLAKVSSAYTFMDMAIGEIFTSYAKAMGDSWVAMCAVRGGIFHSTLRPDQMCNGRLYVPLSIAYPYFICVLQSLRLAFSSTTSNERRNNLLNAGKHATAFPVILLSARLRSTQNELPILWGHGKLFWAWIFTAIVNSMYSFIWDVFFDWKVPFYPSIRAMYRSLWPRGIPAIFYFLAIIFNFVLRITWSFKLHPQLTHIHNFEMGIFIFQLLEILRRCVWLCFHIDAHYS</sequence>
<evidence type="ECO:0000256" key="5">
    <source>
        <dbReference type="SAM" id="Phobius"/>
    </source>
</evidence>
<feature type="transmembrane region" description="Helical" evidence="5">
    <location>
        <begin position="16"/>
        <end position="35"/>
    </location>
</feature>
<evidence type="ECO:0000313" key="7">
    <source>
        <dbReference type="EMBL" id="EEB05974.1"/>
    </source>
</evidence>
<keyword evidence="9" id="KW-1185">Reference proteome</keyword>
<dbReference type="GeneID" id="7050871"/>
<dbReference type="InterPro" id="IPR004342">
    <property type="entry name" value="EXS_C"/>
</dbReference>
<feature type="transmembrane region" description="Helical" evidence="5">
    <location>
        <begin position="276"/>
        <end position="296"/>
    </location>
</feature>
<reference evidence="7 9" key="1">
    <citation type="journal article" date="2011" name="Science">
        <title>Comparative functional genomics of the fission yeasts.</title>
        <authorList>
            <person name="Rhind N."/>
            <person name="Chen Z."/>
            <person name="Yassour M."/>
            <person name="Thompson D.A."/>
            <person name="Haas B.J."/>
            <person name="Habib N."/>
            <person name="Wapinski I."/>
            <person name="Roy S."/>
            <person name="Lin M.F."/>
            <person name="Heiman D.I."/>
            <person name="Young S.K."/>
            <person name="Furuya K."/>
            <person name="Guo Y."/>
            <person name="Pidoux A."/>
            <person name="Chen H.M."/>
            <person name="Robbertse B."/>
            <person name="Goldberg J.M."/>
            <person name="Aoki K."/>
            <person name="Bayne E.H."/>
            <person name="Berlin A.M."/>
            <person name="Desjardins C.A."/>
            <person name="Dobbs E."/>
            <person name="Dukaj L."/>
            <person name="Fan L."/>
            <person name="FitzGerald M.G."/>
            <person name="French C."/>
            <person name="Gujja S."/>
            <person name="Hansen K."/>
            <person name="Keifenheim D."/>
            <person name="Levin J.Z."/>
            <person name="Mosher R.A."/>
            <person name="Mueller C.A."/>
            <person name="Pfiffner J."/>
            <person name="Priest M."/>
            <person name="Russ C."/>
            <person name="Smialowska A."/>
            <person name="Swoboda P."/>
            <person name="Sykes S.M."/>
            <person name="Vaughn M."/>
            <person name="Vengrova S."/>
            <person name="Yoder R."/>
            <person name="Zeng Q."/>
            <person name="Allshire R."/>
            <person name="Baulcombe D."/>
            <person name="Birren B.W."/>
            <person name="Brown W."/>
            <person name="Ekwall K."/>
            <person name="Kellis M."/>
            <person name="Leatherwood J."/>
            <person name="Levin H."/>
            <person name="Margalit H."/>
            <person name="Martienssen R."/>
            <person name="Nieduszynski C.A."/>
            <person name="Spatafora J.W."/>
            <person name="Friedman N."/>
            <person name="Dalgaard J.Z."/>
            <person name="Baumann P."/>
            <person name="Niki H."/>
            <person name="Regev A."/>
            <person name="Nusbaum C."/>
        </authorList>
    </citation>
    <scope>NUCLEOTIDE SEQUENCE [LARGE SCALE GENOMIC DNA]</scope>
    <source>
        <strain evidence="9">yFS275 / FY16936</strain>
    </source>
</reference>
<accession>B6JX73</accession>
<gene>
    <name evidence="8" type="primary">erd101</name>
    <name evidence="7" type="ORF">SJAG_01001</name>
</gene>
<feature type="transmembrane region" description="Helical" evidence="5">
    <location>
        <begin position="317"/>
        <end position="337"/>
    </location>
</feature>
<evidence type="ECO:0000256" key="1">
    <source>
        <dbReference type="ARBA" id="ARBA00004141"/>
    </source>
</evidence>
<keyword evidence="2 5" id="KW-0812">Transmembrane</keyword>
<feature type="transmembrane region" description="Helical" evidence="5">
    <location>
        <begin position="140"/>
        <end position="161"/>
    </location>
</feature>
<dbReference type="STRING" id="402676.B6JX73"/>
<proteinExistence type="predicted"/>
<feature type="transmembrane region" description="Helical" evidence="5">
    <location>
        <begin position="78"/>
        <end position="100"/>
    </location>
</feature>
<feature type="domain" description="EXS" evidence="6">
    <location>
        <begin position="198"/>
        <end position="379"/>
    </location>
</feature>
<evidence type="ECO:0000256" key="2">
    <source>
        <dbReference type="ARBA" id="ARBA00022692"/>
    </source>
</evidence>
<evidence type="ECO:0000256" key="3">
    <source>
        <dbReference type="ARBA" id="ARBA00022989"/>
    </source>
</evidence>
<evidence type="ECO:0000259" key="6">
    <source>
        <dbReference type="PROSITE" id="PS51380"/>
    </source>
</evidence>
<dbReference type="RefSeq" id="XP_002172267.1">
    <property type="nucleotide sequence ID" value="XM_002172231.1"/>
</dbReference>
<evidence type="ECO:0000313" key="9">
    <source>
        <dbReference type="Proteomes" id="UP000001744"/>
    </source>
</evidence>
<dbReference type="PANTHER" id="PTHR10783">
    <property type="entry name" value="XENOTROPIC AND POLYTROPIC RETROVIRUS RECEPTOR 1-RELATED"/>
    <property type="match status" value="1"/>
</dbReference>
<dbReference type="AlphaFoldDB" id="B6JX73"/>
<organism evidence="7 9">
    <name type="scientific">Schizosaccharomyces japonicus (strain yFS275 / FY16936)</name>
    <name type="common">Fission yeast</name>
    <dbReference type="NCBI Taxonomy" id="402676"/>
    <lineage>
        <taxon>Eukaryota</taxon>
        <taxon>Fungi</taxon>
        <taxon>Dikarya</taxon>
        <taxon>Ascomycota</taxon>
        <taxon>Taphrinomycotina</taxon>
        <taxon>Schizosaccharomycetes</taxon>
        <taxon>Schizosaccharomycetales</taxon>
        <taxon>Schizosaccharomycetaceae</taxon>
        <taxon>Schizosaccharomyces</taxon>
    </lineage>
</organism>
<dbReference type="PROSITE" id="PS51380">
    <property type="entry name" value="EXS"/>
    <property type="match status" value="1"/>
</dbReference>
<feature type="transmembrane region" description="Helical" evidence="5">
    <location>
        <begin position="205"/>
        <end position="227"/>
    </location>
</feature>
<keyword evidence="3 5" id="KW-1133">Transmembrane helix</keyword>
<protein>
    <submittedName>
        <fullName evidence="7">Erd1</fullName>
    </submittedName>
</protein>
<evidence type="ECO:0000313" key="8">
    <source>
        <dbReference type="JaponicusDB" id="SJAG_01001"/>
    </source>
</evidence>
<dbReference type="GO" id="GO:0016020">
    <property type="term" value="C:membrane"/>
    <property type="evidence" value="ECO:0007669"/>
    <property type="project" value="UniProtKB-SubCell"/>
</dbReference>
<dbReference type="JaponicusDB" id="SJAG_01001">
    <property type="gene designation" value="erd101"/>
</dbReference>
<feature type="transmembrane region" description="Helical" evidence="5">
    <location>
        <begin position="106"/>
        <end position="128"/>
    </location>
</feature>
<dbReference type="PANTHER" id="PTHR10783:SF46">
    <property type="entry name" value="PROTEIN ERD1 HOMOLOG 2"/>
    <property type="match status" value="1"/>
</dbReference>
<dbReference type="OrthoDB" id="2159384at2759"/>
<keyword evidence="4 5" id="KW-0472">Membrane</keyword>
<dbReference type="GO" id="GO:0005802">
    <property type="term" value="C:trans-Golgi network"/>
    <property type="evidence" value="ECO:0000318"/>
    <property type="project" value="GO_Central"/>
</dbReference>
<dbReference type="Proteomes" id="UP000001744">
    <property type="component" value="Unassembled WGS sequence"/>
</dbReference>
<dbReference type="EMBL" id="KE651166">
    <property type="protein sequence ID" value="EEB05974.1"/>
    <property type="molecule type" value="Genomic_DNA"/>
</dbReference>
<name>B6JX73_SCHJY</name>
<dbReference type="eggNOG" id="KOG1162">
    <property type="taxonomic scope" value="Eukaryota"/>
</dbReference>
<evidence type="ECO:0000256" key="4">
    <source>
        <dbReference type="ARBA" id="ARBA00023136"/>
    </source>
</evidence>
<dbReference type="OMA" id="VVEFPLH"/>